<reference evidence="1" key="1">
    <citation type="submission" date="2013-12" db="EMBL/GenBank/DDBJ databases">
        <authorList>
            <person name="Omoto C.K."/>
            <person name="Sibley D."/>
            <person name="Venepally P."/>
            <person name="Hadjithomas M."/>
            <person name="Karamycheva S."/>
            <person name="Brunk B."/>
            <person name="Roos D."/>
            <person name="Caler E."/>
            <person name="Lorenzi H."/>
        </authorList>
    </citation>
    <scope>NUCLEOTIDE SEQUENCE</scope>
</reference>
<accession>A0A023BC02</accession>
<evidence type="ECO:0000313" key="2">
    <source>
        <dbReference type="Proteomes" id="UP000019763"/>
    </source>
</evidence>
<protein>
    <submittedName>
        <fullName evidence="1">Uncharacterized protein</fullName>
    </submittedName>
</protein>
<dbReference type="Proteomes" id="UP000019763">
    <property type="component" value="Unassembled WGS sequence"/>
</dbReference>
<organism evidence="1 2">
    <name type="scientific">Gregarina niphandrodes</name>
    <name type="common">Septate eugregarine</name>
    <dbReference type="NCBI Taxonomy" id="110365"/>
    <lineage>
        <taxon>Eukaryota</taxon>
        <taxon>Sar</taxon>
        <taxon>Alveolata</taxon>
        <taxon>Apicomplexa</taxon>
        <taxon>Conoidasida</taxon>
        <taxon>Gregarinasina</taxon>
        <taxon>Eugregarinorida</taxon>
        <taxon>Gregarinidae</taxon>
        <taxon>Gregarina</taxon>
    </lineage>
</organism>
<name>A0A023BC02_GRENI</name>
<gene>
    <name evidence="1" type="ORF">GNI_018250</name>
</gene>
<dbReference type="RefSeq" id="XP_011134189.1">
    <property type="nucleotide sequence ID" value="XM_011135887.1"/>
</dbReference>
<sequence length="63" mass="7015">MGSSNLPRQEKNEDGTVTVCAGQAEAPKKFTAAERKWDVRERELFDVKQADKQADHIALNNGN</sequence>
<dbReference type="AlphaFoldDB" id="A0A023BC02"/>
<dbReference type="VEuPathDB" id="CryptoDB:GNI_018250"/>
<evidence type="ECO:0000313" key="1">
    <source>
        <dbReference type="EMBL" id="EZG81683.1"/>
    </source>
</evidence>
<comment type="caution">
    <text evidence="1">The sequence shown here is derived from an EMBL/GenBank/DDBJ whole genome shotgun (WGS) entry which is preliminary data.</text>
</comment>
<proteinExistence type="predicted"/>
<dbReference type="GeneID" id="22910916"/>
<dbReference type="EMBL" id="AFNH02000134">
    <property type="protein sequence ID" value="EZG81683.1"/>
    <property type="molecule type" value="Genomic_DNA"/>
</dbReference>
<keyword evidence="2" id="KW-1185">Reference proteome</keyword>